<evidence type="ECO:0008006" key="4">
    <source>
        <dbReference type="Google" id="ProtNLM"/>
    </source>
</evidence>
<protein>
    <recommendedName>
        <fullName evidence="4">Calcium-binding protein</fullName>
    </recommendedName>
</protein>
<sequence>MKKLFTLLCLTAILTSCDSGDIIVTSFDLEGSKLNLCGTADDKVLYVINNGEVNESMSLQVSNRNLEDSLENVLTTNTDQDLSIALSDQNRLIYRLYDGEVPNDYFCNQVPPRNPGVIEEYWSTTGGTINISTNFNDLAGDDDPDGDNLESQDEGWDPDNGNHRDTDNDGIPDYLDLDDDGDNVATIRETTAGDEDPTAEGFLDTDADGTPNYLDADDDGDGALTRLEVSPDDLDNPEAFQEAENIPNYLNDQIDTTQPEHNLYISHNISRRYRSQVTLLDFKLVKQDGSGEEIRFDRYNLGYFDSASVNFSLIPFSDETEEESAEQ</sequence>
<accession>A0ABW3NV47</accession>
<dbReference type="PROSITE" id="PS51257">
    <property type="entry name" value="PROKAR_LIPOPROTEIN"/>
    <property type="match status" value="1"/>
</dbReference>
<dbReference type="RefSeq" id="WP_380745522.1">
    <property type="nucleotide sequence ID" value="NZ_JBHTLI010000001.1"/>
</dbReference>
<evidence type="ECO:0000256" key="1">
    <source>
        <dbReference type="SAM" id="MobiDB-lite"/>
    </source>
</evidence>
<feature type="region of interest" description="Disordered" evidence="1">
    <location>
        <begin position="133"/>
        <end position="221"/>
    </location>
</feature>
<evidence type="ECO:0000313" key="2">
    <source>
        <dbReference type="EMBL" id="MFD1096201.1"/>
    </source>
</evidence>
<comment type="caution">
    <text evidence="2">The sequence shown here is derived from an EMBL/GenBank/DDBJ whole genome shotgun (WGS) entry which is preliminary data.</text>
</comment>
<dbReference type="EMBL" id="JBHTLI010000001">
    <property type="protein sequence ID" value="MFD1096201.1"/>
    <property type="molecule type" value="Genomic_DNA"/>
</dbReference>
<name>A0ABW3NV47_9FLAO</name>
<reference evidence="3" key="1">
    <citation type="journal article" date="2019" name="Int. J. Syst. Evol. Microbiol.">
        <title>The Global Catalogue of Microorganisms (GCM) 10K type strain sequencing project: providing services to taxonomists for standard genome sequencing and annotation.</title>
        <authorList>
            <consortium name="The Broad Institute Genomics Platform"/>
            <consortium name="The Broad Institute Genome Sequencing Center for Infectious Disease"/>
            <person name="Wu L."/>
            <person name="Ma J."/>
        </authorList>
    </citation>
    <scope>NUCLEOTIDE SEQUENCE [LARGE SCALE GENOMIC DNA]</scope>
    <source>
        <strain evidence="3">CCUG 64793</strain>
    </source>
</reference>
<evidence type="ECO:0000313" key="3">
    <source>
        <dbReference type="Proteomes" id="UP001597131"/>
    </source>
</evidence>
<feature type="compositionally biased region" description="Acidic residues" evidence="1">
    <location>
        <begin position="139"/>
        <end position="157"/>
    </location>
</feature>
<organism evidence="2 3">
    <name type="scientific">Salegentibacter chungangensis</name>
    <dbReference type="NCBI Taxonomy" id="1335724"/>
    <lineage>
        <taxon>Bacteria</taxon>
        <taxon>Pseudomonadati</taxon>
        <taxon>Bacteroidota</taxon>
        <taxon>Flavobacteriia</taxon>
        <taxon>Flavobacteriales</taxon>
        <taxon>Flavobacteriaceae</taxon>
        <taxon>Salegentibacter</taxon>
    </lineage>
</organism>
<proteinExistence type="predicted"/>
<dbReference type="Proteomes" id="UP001597131">
    <property type="component" value="Unassembled WGS sequence"/>
</dbReference>
<keyword evidence="3" id="KW-1185">Reference proteome</keyword>
<gene>
    <name evidence="2" type="ORF">ACFQ3Q_10615</name>
</gene>
<feature type="compositionally biased region" description="Acidic residues" evidence="1">
    <location>
        <begin position="192"/>
        <end position="207"/>
    </location>
</feature>